<dbReference type="EMBL" id="NKXS01001026">
    <property type="protein sequence ID" value="PIN21010.1"/>
    <property type="molecule type" value="Genomic_DNA"/>
</dbReference>
<comment type="caution">
    <text evidence="1">The sequence shown here is derived from an EMBL/GenBank/DDBJ whole genome shotgun (WGS) entry which is preliminary data.</text>
</comment>
<evidence type="ECO:0000313" key="1">
    <source>
        <dbReference type="EMBL" id="PIN21010.1"/>
    </source>
</evidence>
<evidence type="ECO:0000313" key="2">
    <source>
        <dbReference type="Proteomes" id="UP000231279"/>
    </source>
</evidence>
<dbReference type="Proteomes" id="UP000231279">
    <property type="component" value="Unassembled WGS sequence"/>
</dbReference>
<protein>
    <submittedName>
        <fullName evidence="1">Uncharacterized protein</fullName>
    </submittedName>
</protein>
<accession>A0A2G9HUK8</accession>
<reference evidence="2" key="1">
    <citation type="journal article" date="2018" name="Gigascience">
        <title>Genome assembly of the Pink Ipe (Handroanthus impetiginosus, Bignoniaceae), a highly valued, ecologically keystone Neotropical timber forest tree.</title>
        <authorList>
            <person name="Silva-Junior O.B."/>
            <person name="Grattapaglia D."/>
            <person name="Novaes E."/>
            <person name="Collevatti R.G."/>
        </authorList>
    </citation>
    <scope>NUCLEOTIDE SEQUENCE [LARGE SCALE GENOMIC DNA]</scope>
    <source>
        <strain evidence="2">cv. UFG-1</strain>
    </source>
</reference>
<sequence length="128" mass="15196">MTYYLFSTRQMEDEEDLIHFISHFGEIMFQAYSKIKILSNQAGITRELPQKLCYRSHSKCRWYIKCMPCFSIPIYQHTHGLMISIKVVQNWITWCKISSIGTHCLRNKSISVTHLIWLIFPTFLTELS</sequence>
<gene>
    <name evidence="1" type="ORF">CDL12_06300</name>
</gene>
<organism evidence="1 2">
    <name type="scientific">Handroanthus impetiginosus</name>
    <dbReference type="NCBI Taxonomy" id="429701"/>
    <lineage>
        <taxon>Eukaryota</taxon>
        <taxon>Viridiplantae</taxon>
        <taxon>Streptophyta</taxon>
        <taxon>Embryophyta</taxon>
        <taxon>Tracheophyta</taxon>
        <taxon>Spermatophyta</taxon>
        <taxon>Magnoliopsida</taxon>
        <taxon>eudicotyledons</taxon>
        <taxon>Gunneridae</taxon>
        <taxon>Pentapetalae</taxon>
        <taxon>asterids</taxon>
        <taxon>lamiids</taxon>
        <taxon>Lamiales</taxon>
        <taxon>Bignoniaceae</taxon>
        <taxon>Crescentiina</taxon>
        <taxon>Tabebuia alliance</taxon>
        <taxon>Handroanthus</taxon>
    </lineage>
</organism>
<name>A0A2G9HUK8_9LAMI</name>
<keyword evidence="2" id="KW-1185">Reference proteome</keyword>
<dbReference type="AlphaFoldDB" id="A0A2G9HUK8"/>
<proteinExistence type="predicted"/>